<feature type="domain" description="Core" evidence="1">
    <location>
        <begin position="1"/>
        <end position="97"/>
    </location>
</feature>
<protein>
    <submittedName>
        <fullName evidence="2">Uncharacterized protein YqkB</fullName>
    </submittedName>
</protein>
<accession>A0A366EIC3</accession>
<evidence type="ECO:0000313" key="2">
    <source>
        <dbReference type="EMBL" id="RBP01470.1"/>
    </source>
</evidence>
<proteinExistence type="predicted"/>
<dbReference type="STRING" id="200904.GCA_900168775_02588"/>
<dbReference type="RefSeq" id="WP_113866131.1">
    <property type="nucleotide sequence ID" value="NZ_BAABQN010000001.1"/>
</dbReference>
<gene>
    <name evidence="2" type="ORF">DES48_101207</name>
</gene>
<dbReference type="AlphaFoldDB" id="A0A366EIC3"/>
<dbReference type="EMBL" id="QNRI01000001">
    <property type="protein sequence ID" value="RBP01470.1"/>
    <property type="molecule type" value="Genomic_DNA"/>
</dbReference>
<sequence length="110" mass="12389">MKLRITKQAKNKLSMLNDQNQPYLRLFYDTDDCGCGVNGLPTIRFANHKEELDKEVDCASFDVIVNRQQAIFFAASLTLSYETTGFRLSSPEGILNPIISEQSVQEVVEA</sequence>
<dbReference type="Pfam" id="PF01521">
    <property type="entry name" value="Fe-S_biosyn"/>
    <property type="match status" value="1"/>
</dbReference>
<dbReference type="Proteomes" id="UP000252254">
    <property type="component" value="Unassembled WGS sequence"/>
</dbReference>
<reference evidence="2 3" key="1">
    <citation type="submission" date="2018-06" db="EMBL/GenBank/DDBJ databases">
        <title>Genomic Encyclopedia of Type Strains, Phase IV (KMG-IV): sequencing the most valuable type-strain genomes for metagenomic binning, comparative biology and taxonomic classification.</title>
        <authorList>
            <person name="Goeker M."/>
        </authorList>
    </citation>
    <scope>NUCLEOTIDE SEQUENCE [LARGE SCALE GENOMIC DNA]</scope>
    <source>
        <strain evidence="2 3">DSM 15140</strain>
    </source>
</reference>
<name>A0A366EIC3_9BACI</name>
<evidence type="ECO:0000259" key="1">
    <source>
        <dbReference type="Pfam" id="PF01521"/>
    </source>
</evidence>
<evidence type="ECO:0000313" key="3">
    <source>
        <dbReference type="Proteomes" id="UP000252254"/>
    </source>
</evidence>
<keyword evidence="3" id="KW-1185">Reference proteome</keyword>
<organism evidence="2 3">
    <name type="scientific">Paraliobacillus ryukyuensis</name>
    <dbReference type="NCBI Taxonomy" id="200904"/>
    <lineage>
        <taxon>Bacteria</taxon>
        <taxon>Bacillati</taxon>
        <taxon>Bacillota</taxon>
        <taxon>Bacilli</taxon>
        <taxon>Bacillales</taxon>
        <taxon>Bacillaceae</taxon>
        <taxon>Paraliobacillus</taxon>
    </lineage>
</organism>
<dbReference type="InterPro" id="IPR000361">
    <property type="entry name" value="ATAP_core_dom"/>
</dbReference>
<dbReference type="OrthoDB" id="2361087at2"/>
<dbReference type="Gene3D" id="2.60.300.12">
    <property type="entry name" value="HesB-like domain"/>
    <property type="match status" value="1"/>
</dbReference>
<comment type="caution">
    <text evidence="2">The sequence shown here is derived from an EMBL/GenBank/DDBJ whole genome shotgun (WGS) entry which is preliminary data.</text>
</comment>
<dbReference type="InterPro" id="IPR035903">
    <property type="entry name" value="HesB-like_dom_sf"/>
</dbReference>
<dbReference type="SUPFAM" id="SSF89360">
    <property type="entry name" value="HesB-like domain"/>
    <property type="match status" value="1"/>
</dbReference>